<dbReference type="GO" id="GO:0009306">
    <property type="term" value="P:protein secretion"/>
    <property type="evidence" value="ECO:0007669"/>
    <property type="project" value="InterPro"/>
</dbReference>
<keyword evidence="10" id="KW-0175">Coiled coil</keyword>
<keyword evidence="8 9" id="KW-0472">Membrane</keyword>
<keyword evidence="3 9" id="KW-0813">Transport</keyword>
<keyword evidence="5 9" id="KW-0997">Cell inner membrane</keyword>
<keyword evidence="14" id="KW-1185">Reference proteome</keyword>
<evidence type="ECO:0000256" key="9">
    <source>
        <dbReference type="RuleBase" id="RU365093"/>
    </source>
</evidence>
<name>A0A0H5DEP2_9RHOB</name>
<evidence type="ECO:0000313" key="13">
    <source>
        <dbReference type="EMBL" id="CRL09960.1"/>
    </source>
</evidence>
<dbReference type="GO" id="GO:0005886">
    <property type="term" value="C:plasma membrane"/>
    <property type="evidence" value="ECO:0007669"/>
    <property type="project" value="UniProtKB-SubCell"/>
</dbReference>
<evidence type="ECO:0000256" key="5">
    <source>
        <dbReference type="ARBA" id="ARBA00022519"/>
    </source>
</evidence>
<evidence type="ECO:0000256" key="10">
    <source>
        <dbReference type="SAM" id="Coils"/>
    </source>
</evidence>
<sequence length="442" mass="48416">MGTSSMKQNRNGPIAQAKQKAKAKQPRFAALIATIFSGMVVALIVLAGQTDVPQITRAPGTIVPLGDYTQIEVMEGGIVDRVHVQDGDRVQAGDVLVELRHPDLTKEQQKLQEQIAIADRKLSRAQTVLSALESGVAITADRLEALRSLDQHRAAATLEIYAESQRVKSMSISQHQETLDILEASHKFTLERVARKAEELERARQLHKQGLTTLRDLGRDADQLDALRTAASDGEVRLAETRSALTLARAELAEQTLTLREEMLDEIEELSDQRSELAVSLRIVDRKLEGLQIVAPSMGVVQSVAFPNEGEVIAPGETIFELLPTRLDLMVEARIPNGEIGHVGVEQPVNLTVDTYDVRRFGKVQGRVTALSPVPLIDEQTGATYFRASIRLDGRSVGAGSFERPLQAGMTGGAEMTTGEKLLLAYMLKPVHQTMTNAFNER</sequence>
<comment type="subcellular location">
    <subcellularLocation>
        <location evidence="1 9">Cell inner membrane</location>
        <topology evidence="1 9">Single-pass membrane protein</topology>
    </subcellularLocation>
</comment>
<organism evidence="13 14">
    <name type="scientific">Phaeobacter italicus</name>
    <dbReference type="NCBI Taxonomy" id="481446"/>
    <lineage>
        <taxon>Bacteria</taxon>
        <taxon>Pseudomonadati</taxon>
        <taxon>Pseudomonadota</taxon>
        <taxon>Alphaproteobacteria</taxon>
        <taxon>Rhodobacterales</taxon>
        <taxon>Roseobacteraceae</taxon>
        <taxon>Phaeobacter</taxon>
    </lineage>
</organism>
<dbReference type="PROSITE" id="PS00543">
    <property type="entry name" value="HLYD_FAMILY"/>
    <property type="match status" value="1"/>
</dbReference>
<reference evidence="14" key="1">
    <citation type="submission" date="2015-05" db="EMBL/GenBank/DDBJ databases">
        <authorList>
            <person name="Rodrigo-Torres Lidia"/>
            <person name="Arahal R.David."/>
        </authorList>
    </citation>
    <scope>NUCLEOTIDE SEQUENCE [LARGE SCALE GENOMIC DNA]</scope>
    <source>
        <strain evidence="14">CECT 7321</strain>
    </source>
</reference>
<protein>
    <recommendedName>
        <fullName evidence="9">Membrane fusion protein (MFP) family protein</fullName>
    </recommendedName>
</protein>
<feature type="transmembrane region" description="Helical" evidence="9">
    <location>
        <begin position="28"/>
        <end position="48"/>
    </location>
</feature>
<comment type="similarity">
    <text evidence="2 9">Belongs to the membrane fusion protein (MFP) (TC 8.A.1) family.</text>
</comment>
<evidence type="ECO:0000256" key="4">
    <source>
        <dbReference type="ARBA" id="ARBA00022475"/>
    </source>
</evidence>
<feature type="coiled-coil region" evidence="10">
    <location>
        <begin position="253"/>
        <end position="280"/>
    </location>
</feature>
<proteinExistence type="inferred from homology"/>
<feature type="compositionally biased region" description="Polar residues" evidence="11">
    <location>
        <begin position="1"/>
        <end position="11"/>
    </location>
</feature>
<gene>
    <name evidence="13" type="primary">hlyD</name>
    <name evidence="13" type="ORF">NIT7321_00797</name>
</gene>
<dbReference type="Pfam" id="PF26002">
    <property type="entry name" value="Beta-barrel_AprE"/>
    <property type="match status" value="1"/>
</dbReference>
<feature type="domain" description="AprE-like beta-barrel" evidence="12">
    <location>
        <begin position="329"/>
        <end position="419"/>
    </location>
</feature>
<dbReference type="EMBL" id="CVRL01000009">
    <property type="protein sequence ID" value="CRL09960.1"/>
    <property type="molecule type" value="Genomic_DNA"/>
</dbReference>
<evidence type="ECO:0000256" key="3">
    <source>
        <dbReference type="ARBA" id="ARBA00022448"/>
    </source>
</evidence>
<evidence type="ECO:0000256" key="8">
    <source>
        <dbReference type="ARBA" id="ARBA00023136"/>
    </source>
</evidence>
<dbReference type="AlphaFoldDB" id="A0A0H5DEP2"/>
<evidence type="ECO:0000256" key="2">
    <source>
        <dbReference type="ARBA" id="ARBA00009477"/>
    </source>
</evidence>
<evidence type="ECO:0000259" key="12">
    <source>
        <dbReference type="Pfam" id="PF26002"/>
    </source>
</evidence>
<dbReference type="PANTHER" id="PTHR30386:SF28">
    <property type="entry name" value="EXPORTED PROTEIN"/>
    <property type="match status" value="1"/>
</dbReference>
<keyword evidence="6 9" id="KW-0812">Transmembrane</keyword>
<dbReference type="InterPro" id="IPR006144">
    <property type="entry name" value="Secretion_HlyD_CS"/>
</dbReference>
<dbReference type="InterPro" id="IPR050739">
    <property type="entry name" value="MFP"/>
</dbReference>
<dbReference type="InterPro" id="IPR058982">
    <property type="entry name" value="Beta-barrel_AprE"/>
</dbReference>
<evidence type="ECO:0000256" key="11">
    <source>
        <dbReference type="SAM" id="MobiDB-lite"/>
    </source>
</evidence>
<dbReference type="InterPro" id="IPR010129">
    <property type="entry name" value="T1SS_HlyD"/>
</dbReference>
<dbReference type="RefSeq" id="WP_082203717.1">
    <property type="nucleotide sequence ID" value="NZ_CVRL01000009.1"/>
</dbReference>
<evidence type="ECO:0000256" key="7">
    <source>
        <dbReference type="ARBA" id="ARBA00022989"/>
    </source>
</evidence>
<dbReference type="Gene3D" id="2.40.50.100">
    <property type="match status" value="1"/>
</dbReference>
<dbReference type="STRING" id="481446.NIT7645_03696"/>
<accession>A0A0H5DEP2</accession>
<dbReference type="Gene3D" id="2.40.30.170">
    <property type="match status" value="1"/>
</dbReference>
<evidence type="ECO:0000256" key="6">
    <source>
        <dbReference type="ARBA" id="ARBA00022692"/>
    </source>
</evidence>
<keyword evidence="7 9" id="KW-1133">Transmembrane helix</keyword>
<dbReference type="PANTHER" id="PTHR30386">
    <property type="entry name" value="MEMBRANE FUSION SUBUNIT OF EMRAB-TOLC MULTIDRUG EFFLUX PUMP"/>
    <property type="match status" value="1"/>
</dbReference>
<evidence type="ECO:0000256" key="1">
    <source>
        <dbReference type="ARBA" id="ARBA00004377"/>
    </source>
</evidence>
<feature type="region of interest" description="Disordered" evidence="11">
    <location>
        <begin position="1"/>
        <end position="20"/>
    </location>
</feature>
<keyword evidence="4 9" id="KW-1003">Cell membrane</keyword>
<dbReference type="PRINTS" id="PR01490">
    <property type="entry name" value="RTXTOXIND"/>
</dbReference>
<evidence type="ECO:0000313" key="14">
    <source>
        <dbReference type="Proteomes" id="UP000043764"/>
    </source>
</evidence>
<dbReference type="NCBIfam" id="TIGR01843">
    <property type="entry name" value="type_I_hlyD"/>
    <property type="match status" value="1"/>
</dbReference>
<dbReference type="SUPFAM" id="SSF111369">
    <property type="entry name" value="HlyD-like secretion proteins"/>
    <property type="match status" value="1"/>
</dbReference>
<dbReference type="Proteomes" id="UP000043764">
    <property type="component" value="Unassembled WGS sequence"/>
</dbReference>